<name>A0AAD8ZVK5_9TELE</name>
<dbReference type="InterPro" id="IPR053134">
    <property type="entry name" value="RNA-dir_DNA_polymerase"/>
</dbReference>
<dbReference type="CDD" id="cd01647">
    <property type="entry name" value="RT_LTR"/>
    <property type="match status" value="1"/>
</dbReference>
<dbReference type="SUPFAM" id="SSF56672">
    <property type="entry name" value="DNA/RNA polymerases"/>
    <property type="match status" value="1"/>
</dbReference>
<dbReference type="PANTHER" id="PTHR24559">
    <property type="entry name" value="TRANSPOSON TY3-I GAG-POL POLYPROTEIN"/>
    <property type="match status" value="1"/>
</dbReference>
<proteinExistence type="predicted"/>
<evidence type="ECO:0000313" key="3">
    <source>
        <dbReference type="Proteomes" id="UP001239994"/>
    </source>
</evidence>
<organism evidence="2 3">
    <name type="scientific">Electrophorus voltai</name>
    <dbReference type="NCBI Taxonomy" id="2609070"/>
    <lineage>
        <taxon>Eukaryota</taxon>
        <taxon>Metazoa</taxon>
        <taxon>Chordata</taxon>
        <taxon>Craniata</taxon>
        <taxon>Vertebrata</taxon>
        <taxon>Euteleostomi</taxon>
        <taxon>Actinopterygii</taxon>
        <taxon>Neopterygii</taxon>
        <taxon>Teleostei</taxon>
        <taxon>Ostariophysi</taxon>
        <taxon>Gymnotiformes</taxon>
        <taxon>Gymnotoidei</taxon>
        <taxon>Gymnotidae</taxon>
        <taxon>Electrophorus</taxon>
    </lineage>
</organism>
<accession>A0AAD8ZVK5</accession>
<dbReference type="Gene3D" id="3.10.10.10">
    <property type="entry name" value="HIV Type 1 Reverse Transcriptase, subunit A, domain 1"/>
    <property type="match status" value="1"/>
</dbReference>
<dbReference type="EMBL" id="JAROKS010000002">
    <property type="protein sequence ID" value="KAK1805690.1"/>
    <property type="molecule type" value="Genomic_DNA"/>
</dbReference>
<protein>
    <recommendedName>
        <fullName evidence="1">Reverse transcriptase domain-containing protein</fullName>
    </recommendedName>
</protein>
<keyword evidence="3" id="KW-1185">Reference proteome</keyword>
<dbReference type="Proteomes" id="UP001239994">
    <property type="component" value="Unassembled WGS sequence"/>
</dbReference>
<evidence type="ECO:0000313" key="2">
    <source>
        <dbReference type="EMBL" id="KAK1805690.1"/>
    </source>
</evidence>
<dbReference type="PANTHER" id="PTHR24559:SF440">
    <property type="entry name" value="RIBONUCLEASE H"/>
    <property type="match status" value="1"/>
</dbReference>
<dbReference type="InterPro" id="IPR000477">
    <property type="entry name" value="RT_dom"/>
</dbReference>
<dbReference type="AlphaFoldDB" id="A0AAD8ZVK5"/>
<feature type="domain" description="Reverse transcriptase" evidence="1">
    <location>
        <begin position="60"/>
        <end position="147"/>
    </location>
</feature>
<dbReference type="Pfam" id="PF00078">
    <property type="entry name" value="RVT_1"/>
    <property type="match status" value="1"/>
</dbReference>
<reference evidence="2" key="1">
    <citation type="submission" date="2023-03" db="EMBL/GenBank/DDBJ databases">
        <title>Electrophorus voltai genome.</title>
        <authorList>
            <person name="Bian C."/>
        </authorList>
    </citation>
    <scope>NUCLEOTIDE SEQUENCE</scope>
    <source>
        <strain evidence="2">CB-2022</strain>
        <tissue evidence="2">Muscle</tissue>
    </source>
</reference>
<gene>
    <name evidence="2" type="ORF">P4O66_001933</name>
</gene>
<dbReference type="InterPro" id="IPR043502">
    <property type="entry name" value="DNA/RNA_pol_sf"/>
</dbReference>
<comment type="caution">
    <text evidence="2">The sequence shown here is derived from an EMBL/GenBank/DDBJ whole genome shotgun (WGS) entry which is preliminary data.</text>
</comment>
<sequence>MAQLLPPHQPYDMAINLLLGSSPPRGCLFSLMGHECQAMVEYIQEPLALLPGWHRILLCQKKDGGLRPCIDNQGRNKITSKDRYPLPLMTSAFETLQQASVFTKMDQCSAYNLVRIWEGDEWKMAFITPSGHYLVMPFGLMNTPTVF</sequence>
<evidence type="ECO:0000259" key="1">
    <source>
        <dbReference type="Pfam" id="PF00078"/>
    </source>
</evidence>